<proteinExistence type="predicted"/>
<protein>
    <submittedName>
        <fullName evidence="2">Uncharacterized protein</fullName>
    </submittedName>
</protein>
<feature type="compositionally biased region" description="Basic and acidic residues" evidence="1">
    <location>
        <begin position="1"/>
        <end position="27"/>
    </location>
</feature>
<dbReference type="EMBL" id="JBEAFC010000006">
    <property type="protein sequence ID" value="KAL1553566.1"/>
    <property type="molecule type" value="Genomic_DNA"/>
</dbReference>
<dbReference type="InterPro" id="IPR034577">
    <property type="entry name" value="NIMIN-2"/>
</dbReference>
<name>A0ABD1HAV9_SALDI</name>
<dbReference type="Proteomes" id="UP001567538">
    <property type="component" value="Unassembled WGS sequence"/>
</dbReference>
<evidence type="ECO:0000313" key="3">
    <source>
        <dbReference type="Proteomes" id="UP001567538"/>
    </source>
</evidence>
<feature type="compositionally biased region" description="Basic and acidic residues" evidence="1">
    <location>
        <begin position="83"/>
        <end position="104"/>
    </location>
</feature>
<comment type="caution">
    <text evidence="2">The sequence shown here is derived from an EMBL/GenBank/DDBJ whole genome shotgun (WGS) entry which is preliminary data.</text>
</comment>
<feature type="region of interest" description="Disordered" evidence="1">
    <location>
        <begin position="63"/>
        <end position="120"/>
    </location>
</feature>
<dbReference type="AlphaFoldDB" id="A0ABD1HAV9"/>
<evidence type="ECO:0000313" key="2">
    <source>
        <dbReference type="EMBL" id="KAL1553566.1"/>
    </source>
</evidence>
<dbReference type="PANTHER" id="PTHR35735:SF8">
    <property type="entry name" value="PROTEIN NIM1-INTERACTING 2"/>
    <property type="match status" value="1"/>
</dbReference>
<reference evidence="2 3" key="1">
    <citation type="submission" date="2024-06" db="EMBL/GenBank/DDBJ databases">
        <title>A chromosome level genome sequence of Diviner's sage (Salvia divinorum).</title>
        <authorList>
            <person name="Ford S.A."/>
            <person name="Ro D.-K."/>
            <person name="Ness R.W."/>
            <person name="Phillips M.A."/>
        </authorList>
    </citation>
    <scope>NUCLEOTIDE SEQUENCE [LARGE SCALE GENOMIC DNA]</scope>
    <source>
        <strain evidence="2">SAF-2024a</strain>
        <tissue evidence="2">Leaf</tissue>
    </source>
</reference>
<dbReference type="PANTHER" id="PTHR35735">
    <property type="entry name" value="PROTEIN NIM1-INTERACTING 2"/>
    <property type="match status" value="1"/>
</dbReference>
<sequence length="120" mass="13017">MSSVQVEKRKRESEGKTNGKSREDNGGHKRPAVAPPPDEEVEEFFAIVKRIRVALKYFQKRDGDSDGVRCVGGGAAAKPAWTFEREDFDGVKTDPDGSHGHETSGLDLNSDPVSDGSDSV</sequence>
<evidence type="ECO:0000256" key="1">
    <source>
        <dbReference type="SAM" id="MobiDB-lite"/>
    </source>
</evidence>
<keyword evidence="3" id="KW-1185">Reference proteome</keyword>
<accession>A0ABD1HAV9</accession>
<organism evidence="2 3">
    <name type="scientific">Salvia divinorum</name>
    <name type="common">Maria pastora</name>
    <name type="synonym">Diviner's sage</name>
    <dbReference type="NCBI Taxonomy" id="28513"/>
    <lineage>
        <taxon>Eukaryota</taxon>
        <taxon>Viridiplantae</taxon>
        <taxon>Streptophyta</taxon>
        <taxon>Embryophyta</taxon>
        <taxon>Tracheophyta</taxon>
        <taxon>Spermatophyta</taxon>
        <taxon>Magnoliopsida</taxon>
        <taxon>eudicotyledons</taxon>
        <taxon>Gunneridae</taxon>
        <taxon>Pentapetalae</taxon>
        <taxon>asterids</taxon>
        <taxon>lamiids</taxon>
        <taxon>Lamiales</taxon>
        <taxon>Lamiaceae</taxon>
        <taxon>Nepetoideae</taxon>
        <taxon>Mentheae</taxon>
        <taxon>Salviinae</taxon>
        <taxon>Salvia</taxon>
        <taxon>Salvia subgen. Calosphace</taxon>
    </lineage>
</organism>
<feature type="region of interest" description="Disordered" evidence="1">
    <location>
        <begin position="1"/>
        <end position="39"/>
    </location>
</feature>
<gene>
    <name evidence="2" type="ORF">AAHA92_14225</name>
</gene>